<accession>J9D4W6</accession>
<protein>
    <submittedName>
        <fullName evidence="2">Uncharacterized protein</fullName>
    </submittedName>
</protein>
<dbReference type="EMBL" id="AFBI03000065">
    <property type="protein sequence ID" value="EJW02564.2"/>
    <property type="molecule type" value="Genomic_DNA"/>
</dbReference>
<keyword evidence="3" id="KW-1185">Reference proteome</keyword>
<dbReference type="VEuPathDB" id="MicrosporidiaDB:EDEG_03032"/>
<evidence type="ECO:0000313" key="3">
    <source>
        <dbReference type="Proteomes" id="UP000003163"/>
    </source>
</evidence>
<feature type="signal peptide" evidence="1">
    <location>
        <begin position="1"/>
        <end position="22"/>
    </location>
</feature>
<evidence type="ECO:0000313" key="2">
    <source>
        <dbReference type="EMBL" id="EJW02564.2"/>
    </source>
</evidence>
<gene>
    <name evidence="2" type="ORF">EDEG_03032</name>
</gene>
<feature type="chain" id="PRO_5005686477" evidence="1">
    <location>
        <begin position="23"/>
        <end position="576"/>
    </location>
</feature>
<proteinExistence type="predicted"/>
<sequence>MRKNKILKMIFTLIFTAQVTNAQSDEAMIVFEQYAEPNCYQNEGILYDDQPIYENLKHKYFLPENSTNPSIKYVKEFSNENTSDVSKRLLRQNSLSSQTIYTSIEFLPIKDANSKPTADLPQAQSETFGDLEKNLDISSSHSDFDKKETEKKSLENGCVSCDSNKDCLFKKKEEEKNKKANLDDMHSNRKNDVSANYSGELKTLDETKSCSTRTLYTQISFENYNDDIFEHQESVALIKKGYDEAFKALIDQNFSLFNNQHQPLRSSLMRKNIKPKIFCKYFEKMIGSLLLYLKDCSFLGGSDEIKKIKFKMYRENFRVKMVLDFVYLERNPTQNNKEFFTSSSVKENDIDPHRAGDTAWDERFENVAESKSIKNSQTYQTTTAKKENFFNNKFEIKTLKGLKSKIVHTFNNMDYLIFKKISVNILNFLKHRKGENSIYLVRQNICIFCGVSFQECSHMKDRELEKNISMLWDHYHNDFLTFTLIMESNFDTKTTLESICRNYISSFKSYKYQHKHAFIKNYHYHVLNFLKYYYFYELKMMFLVRTDYEFHFKKYLDSNSKILRITYDLGRMCDKK</sequence>
<comment type="caution">
    <text evidence="2">The sequence shown here is derived from an EMBL/GenBank/DDBJ whole genome shotgun (WGS) entry which is preliminary data.</text>
</comment>
<dbReference type="HOGENOM" id="CLU_479813_0_0_1"/>
<reference evidence="3" key="2">
    <citation type="submission" date="2015-07" db="EMBL/GenBank/DDBJ databases">
        <title>Contrasting host-pathogen interactions and genome evolution in two generalist and specialist microsporidian pathogens of mosquitoes.</title>
        <authorList>
            <consortium name="The Broad Institute Genomics Platform"/>
            <consortium name="The Broad Institute Genome Sequencing Center for Infectious Disease"/>
            <person name="Cuomo C.A."/>
            <person name="Sanscrainte N.D."/>
            <person name="Goldberg J.M."/>
            <person name="Heiman D."/>
            <person name="Young S."/>
            <person name="Zeng Q."/>
            <person name="Becnel J.J."/>
            <person name="Birren B.W."/>
        </authorList>
    </citation>
    <scope>NUCLEOTIDE SEQUENCE [LARGE SCALE GENOMIC DNA]</scope>
    <source>
        <strain evidence="3">USNM 41457</strain>
    </source>
</reference>
<feature type="non-terminal residue" evidence="2">
    <location>
        <position position="1"/>
    </location>
</feature>
<reference evidence="2 3" key="1">
    <citation type="submission" date="2011-08" db="EMBL/GenBank/DDBJ databases">
        <authorList>
            <person name="Liu Z.J."/>
            <person name="Shi F.L."/>
            <person name="Lu J.Q."/>
            <person name="Li M."/>
            <person name="Wang Z.L."/>
        </authorList>
    </citation>
    <scope>NUCLEOTIDE SEQUENCE [LARGE SCALE GENOMIC DNA]</scope>
    <source>
        <strain evidence="2 3">USNM 41457</strain>
    </source>
</reference>
<dbReference type="Proteomes" id="UP000003163">
    <property type="component" value="Unassembled WGS sequence"/>
</dbReference>
<name>J9D4W6_EDHAE</name>
<keyword evidence="1" id="KW-0732">Signal</keyword>
<organism evidence="2 3">
    <name type="scientific">Edhazardia aedis (strain USNM 41457)</name>
    <name type="common">Microsporidian parasite</name>
    <dbReference type="NCBI Taxonomy" id="1003232"/>
    <lineage>
        <taxon>Eukaryota</taxon>
        <taxon>Fungi</taxon>
        <taxon>Fungi incertae sedis</taxon>
        <taxon>Microsporidia</taxon>
        <taxon>Edhazardia</taxon>
    </lineage>
</organism>
<dbReference type="InParanoid" id="J9D4W6"/>
<dbReference type="AlphaFoldDB" id="J9D4W6"/>
<evidence type="ECO:0000256" key="1">
    <source>
        <dbReference type="SAM" id="SignalP"/>
    </source>
</evidence>